<protein>
    <submittedName>
        <fullName evidence="4">TonB dependent receptor</fullName>
    </submittedName>
</protein>
<evidence type="ECO:0000313" key="4">
    <source>
        <dbReference type="EMBL" id="SHG08895.1"/>
    </source>
</evidence>
<gene>
    <name evidence="4" type="ORF">SAMN05443633_11020</name>
</gene>
<accession>A0A1M5GZ40</accession>
<sequence length="600" mass="67729">MIHPTLYINTYKKMNKRIQLLSIIFLGISSVAFSQIKEEKLILNKKREPEVKKIEKKKTSVETIKNYPPEEKSQNPVQYNITDVPAVSDFKTSTIQGQDVTPKFEGSAQNNYVQFGMGNYGKILGDMNISKTLQNKIEVGADVHFLSTQGLKKEYVWDSKQSSTTLGAFLNSYGDKGKFNLNAEYGLNSYNYYGIYALQPGDVDLDQRVNQFKVNGYYDFYSNEILNDVRVKSSFLKDHFDAQENQVSILANLSKHAVEIGKSGINLNADLGVGLEAVKSEFAIRDQNTSNFVNMSLAPKVTFRKGESYLMLGSSFAFLNSKNQNDLMADQMKNNKTYWFPQAEFQYAAANEFKFYGGVDGGLKLNTYADLLQQNPFIVADQYLRPTETKYHFYAGLRGDIDETFKYDVSAGYGKMRDIMFFKANSIFDNNYTLNRSAYNFANTFSAIYDDGNVSDIKGSLQYFPLANLVLDTEVKFTKFDLKNYEDIYNVPLLTATIGAKYTMLDQKLLLGFKGIFASDRTTNSFAIEGVGSPMMYQSTEDTNDKVGGYADLNLSAEYKIHKNFSIFALGNNLLSSKYQTYKGYKVLGAQILGGVKITF</sequence>
<dbReference type="EMBL" id="FQUT01000010">
    <property type="protein sequence ID" value="SHG08895.1"/>
    <property type="molecule type" value="Genomic_DNA"/>
</dbReference>
<evidence type="ECO:0000256" key="3">
    <source>
        <dbReference type="ARBA" id="ARBA00023237"/>
    </source>
</evidence>
<evidence type="ECO:0000256" key="1">
    <source>
        <dbReference type="ARBA" id="ARBA00004442"/>
    </source>
</evidence>
<dbReference type="GO" id="GO:0009279">
    <property type="term" value="C:cell outer membrane"/>
    <property type="evidence" value="ECO:0007669"/>
    <property type="project" value="UniProtKB-SubCell"/>
</dbReference>
<name>A0A1M5GZ40_9FLAO</name>
<keyword evidence="2" id="KW-0472">Membrane</keyword>
<dbReference type="Proteomes" id="UP000184518">
    <property type="component" value="Unassembled WGS sequence"/>
</dbReference>
<keyword evidence="4" id="KW-0675">Receptor</keyword>
<dbReference type="AlphaFoldDB" id="A0A1M5GZ40"/>
<organism evidence="4 5">
    <name type="scientific">Chryseobacterium arachidis</name>
    <dbReference type="NCBI Taxonomy" id="1416778"/>
    <lineage>
        <taxon>Bacteria</taxon>
        <taxon>Pseudomonadati</taxon>
        <taxon>Bacteroidota</taxon>
        <taxon>Flavobacteriia</taxon>
        <taxon>Flavobacteriales</taxon>
        <taxon>Weeksellaceae</taxon>
        <taxon>Chryseobacterium group</taxon>
        <taxon>Chryseobacterium</taxon>
    </lineage>
</organism>
<dbReference type="Gene3D" id="2.40.170.20">
    <property type="entry name" value="TonB-dependent receptor, beta-barrel domain"/>
    <property type="match status" value="1"/>
</dbReference>
<dbReference type="InterPro" id="IPR036942">
    <property type="entry name" value="Beta-barrel_TonB_sf"/>
</dbReference>
<evidence type="ECO:0000256" key="2">
    <source>
        <dbReference type="ARBA" id="ARBA00023136"/>
    </source>
</evidence>
<proteinExistence type="predicted"/>
<dbReference type="STRING" id="1416778.SAMN05443633_11020"/>
<keyword evidence="3" id="KW-0998">Cell outer membrane</keyword>
<reference evidence="5" key="1">
    <citation type="submission" date="2016-11" db="EMBL/GenBank/DDBJ databases">
        <authorList>
            <person name="Varghese N."/>
            <person name="Submissions S."/>
        </authorList>
    </citation>
    <scope>NUCLEOTIDE SEQUENCE [LARGE SCALE GENOMIC DNA]</scope>
    <source>
        <strain evidence="5">DSM 27619</strain>
    </source>
</reference>
<comment type="subcellular location">
    <subcellularLocation>
        <location evidence="1">Cell outer membrane</location>
    </subcellularLocation>
</comment>
<keyword evidence="5" id="KW-1185">Reference proteome</keyword>
<dbReference type="SUPFAM" id="SSF56935">
    <property type="entry name" value="Porins"/>
    <property type="match status" value="1"/>
</dbReference>
<evidence type="ECO:0000313" key="5">
    <source>
        <dbReference type="Proteomes" id="UP000184518"/>
    </source>
</evidence>